<dbReference type="Gene3D" id="1.10.260.40">
    <property type="entry name" value="lambda repressor-like DNA-binding domains"/>
    <property type="match status" value="1"/>
</dbReference>
<evidence type="ECO:0000313" key="6">
    <source>
        <dbReference type="Proteomes" id="UP001549257"/>
    </source>
</evidence>
<feature type="domain" description="HTH lacI-type" evidence="4">
    <location>
        <begin position="1"/>
        <end position="53"/>
    </location>
</feature>
<dbReference type="SUPFAM" id="SSF53822">
    <property type="entry name" value="Periplasmic binding protein-like I"/>
    <property type="match status" value="1"/>
</dbReference>
<dbReference type="InterPro" id="IPR046335">
    <property type="entry name" value="LacI/GalR-like_sensor"/>
</dbReference>
<protein>
    <submittedName>
        <fullName evidence="5">LacI family transcriptional regulator</fullName>
    </submittedName>
</protein>
<evidence type="ECO:0000256" key="1">
    <source>
        <dbReference type="ARBA" id="ARBA00023015"/>
    </source>
</evidence>
<dbReference type="SMART" id="SM00354">
    <property type="entry name" value="HTH_LACI"/>
    <property type="match status" value="1"/>
</dbReference>
<dbReference type="Gene3D" id="3.40.50.2300">
    <property type="match status" value="2"/>
</dbReference>
<gene>
    <name evidence="5" type="ORF">ABIE21_001673</name>
</gene>
<dbReference type="InterPro" id="IPR000843">
    <property type="entry name" value="HTH_LacI"/>
</dbReference>
<dbReference type="Proteomes" id="UP001549257">
    <property type="component" value="Unassembled WGS sequence"/>
</dbReference>
<dbReference type="RefSeq" id="WP_354024330.1">
    <property type="nucleotide sequence ID" value="NZ_JBEPSJ010000001.1"/>
</dbReference>
<evidence type="ECO:0000256" key="2">
    <source>
        <dbReference type="ARBA" id="ARBA00023125"/>
    </source>
</evidence>
<keyword evidence="6" id="KW-1185">Reference proteome</keyword>
<dbReference type="CDD" id="cd06267">
    <property type="entry name" value="PBP1_LacI_sugar_binding-like"/>
    <property type="match status" value="1"/>
</dbReference>
<keyword evidence="2" id="KW-0238">DNA-binding</keyword>
<sequence>MRDVAALAGVGLKTVSRVVNGEPNVAAETQARVRAAAEQLDFRPDIHAGNLRRTGRKTRTVGLVVGSVANPFSGALHRGVEDLAESRGTAVFASSLDDDASRETRIVSEMLSRRVDGLILTTVLKNQSYLAPEQQRGTVLTFVDREPLGIDADTIVTDNAEAAAAATAHLVSVGHRRLAYLGDRAEIWTASQRRTGFLRQLGRVGVATADIPVIEGLHDEASAFAATLRLLDSPSPPTALFTSQNLVTIGTIRALRTRGMHNRVALFGFDDIPLGDMIEPGVSVVAQNPYEMGREAASRVFARLDGDDSPFSTVVIPSTLIHRGSGDIAPPADGLAP</sequence>
<proteinExistence type="predicted"/>
<keyword evidence="1" id="KW-0805">Transcription regulation</keyword>
<dbReference type="PROSITE" id="PS50932">
    <property type="entry name" value="HTH_LACI_2"/>
    <property type="match status" value="1"/>
</dbReference>
<dbReference type="PANTHER" id="PTHR30146">
    <property type="entry name" value="LACI-RELATED TRANSCRIPTIONAL REPRESSOR"/>
    <property type="match status" value="1"/>
</dbReference>
<evidence type="ECO:0000259" key="4">
    <source>
        <dbReference type="PROSITE" id="PS50932"/>
    </source>
</evidence>
<dbReference type="InterPro" id="IPR010982">
    <property type="entry name" value="Lambda_DNA-bd_dom_sf"/>
</dbReference>
<comment type="caution">
    <text evidence="5">The sequence shown here is derived from an EMBL/GenBank/DDBJ whole genome shotgun (WGS) entry which is preliminary data.</text>
</comment>
<dbReference type="PROSITE" id="PS00356">
    <property type="entry name" value="HTH_LACI_1"/>
    <property type="match status" value="1"/>
</dbReference>
<dbReference type="EMBL" id="JBEPSJ010000001">
    <property type="protein sequence ID" value="MET4582183.1"/>
    <property type="molecule type" value="Genomic_DNA"/>
</dbReference>
<organism evidence="5 6">
    <name type="scientific">Conyzicola nivalis</name>
    <dbReference type="NCBI Taxonomy" id="1477021"/>
    <lineage>
        <taxon>Bacteria</taxon>
        <taxon>Bacillati</taxon>
        <taxon>Actinomycetota</taxon>
        <taxon>Actinomycetes</taxon>
        <taxon>Micrococcales</taxon>
        <taxon>Microbacteriaceae</taxon>
        <taxon>Conyzicola</taxon>
    </lineage>
</organism>
<name>A0ABV2QMS0_9MICO</name>
<dbReference type="PANTHER" id="PTHR30146:SF109">
    <property type="entry name" value="HTH-TYPE TRANSCRIPTIONAL REGULATOR GALS"/>
    <property type="match status" value="1"/>
</dbReference>
<dbReference type="InterPro" id="IPR028082">
    <property type="entry name" value="Peripla_BP_I"/>
</dbReference>
<dbReference type="SUPFAM" id="SSF47413">
    <property type="entry name" value="lambda repressor-like DNA-binding domains"/>
    <property type="match status" value="1"/>
</dbReference>
<dbReference type="Pfam" id="PF00356">
    <property type="entry name" value="LacI"/>
    <property type="match status" value="1"/>
</dbReference>
<dbReference type="Pfam" id="PF13377">
    <property type="entry name" value="Peripla_BP_3"/>
    <property type="match status" value="1"/>
</dbReference>
<evidence type="ECO:0000256" key="3">
    <source>
        <dbReference type="ARBA" id="ARBA00023163"/>
    </source>
</evidence>
<dbReference type="CDD" id="cd01392">
    <property type="entry name" value="HTH_LacI"/>
    <property type="match status" value="1"/>
</dbReference>
<evidence type="ECO:0000313" key="5">
    <source>
        <dbReference type="EMBL" id="MET4582183.1"/>
    </source>
</evidence>
<keyword evidence="3" id="KW-0804">Transcription</keyword>
<reference evidence="5 6" key="1">
    <citation type="submission" date="2024-06" db="EMBL/GenBank/DDBJ databases">
        <title>Sorghum-associated microbial communities from plants grown in Nebraska, USA.</title>
        <authorList>
            <person name="Schachtman D."/>
        </authorList>
    </citation>
    <scope>NUCLEOTIDE SEQUENCE [LARGE SCALE GENOMIC DNA]</scope>
    <source>
        <strain evidence="5 6">2857</strain>
    </source>
</reference>
<accession>A0ABV2QMS0</accession>